<keyword evidence="2" id="KW-1185">Reference proteome</keyword>
<protein>
    <submittedName>
        <fullName evidence="1">DUF2459 domain-containing protein</fullName>
    </submittedName>
</protein>
<evidence type="ECO:0000313" key="1">
    <source>
        <dbReference type="EMBL" id="MBE8718814.1"/>
    </source>
</evidence>
<dbReference type="Proteomes" id="UP000652567">
    <property type="component" value="Unassembled WGS sequence"/>
</dbReference>
<evidence type="ECO:0000313" key="2">
    <source>
        <dbReference type="Proteomes" id="UP000652567"/>
    </source>
</evidence>
<comment type="caution">
    <text evidence="1">The sequence shown here is derived from an EMBL/GenBank/DDBJ whole genome shotgun (WGS) entry which is preliminary data.</text>
</comment>
<accession>A0A928YVA1</accession>
<name>A0A928YVA1_9GAMM</name>
<sequence length="240" mass="26531">MLSRSFISDLFIRGWLMVCWLSLIGCASQPQVSAIPVKDAPHIIHVVQTGWHTSLIVPAAALQHWSPRLQQDFHDQQYLRLGWGDGDYFTGKNKHWTGATRALFASGYSALQVLAYNYEPWSELVAENHTLVAVTDEGMKTLATFVERSIARDENGNVVFLEPTKANDNVFYLAAPRYGLLSNCNTWSVNALREAGLPVRGLNLTATRVYQQVKQISAIQQAAGVLPASSLISTDSSAVR</sequence>
<organism evidence="1 2">
    <name type="scientific">Cellvibrio polysaccharolyticus</name>
    <dbReference type="NCBI Taxonomy" id="2082724"/>
    <lineage>
        <taxon>Bacteria</taxon>
        <taxon>Pseudomonadati</taxon>
        <taxon>Pseudomonadota</taxon>
        <taxon>Gammaproteobacteria</taxon>
        <taxon>Cellvibrionales</taxon>
        <taxon>Cellvibrionaceae</taxon>
        <taxon>Cellvibrio</taxon>
    </lineage>
</organism>
<dbReference type="AlphaFoldDB" id="A0A928YVA1"/>
<reference evidence="1" key="1">
    <citation type="submission" date="2018-07" db="EMBL/GenBank/DDBJ databases">
        <title>Genome assembly of strain Ka43.</title>
        <authorList>
            <person name="Kukolya J."/>
            <person name="Nagy I."/>
            <person name="Horvath B."/>
            <person name="Toth A."/>
        </authorList>
    </citation>
    <scope>NUCLEOTIDE SEQUENCE</scope>
    <source>
        <strain evidence="1">KB43</strain>
    </source>
</reference>
<gene>
    <name evidence="1" type="ORF">C4F51_16700</name>
</gene>
<dbReference type="PROSITE" id="PS51257">
    <property type="entry name" value="PROKAR_LIPOPROTEIN"/>
    <property type="match status" value="1"/>
</dbReference>
<proteinExistence type="predicted"/>
<dbReference type="Pfam" id="PF09601">
    <property type="entry name" value="DUF2459"/>
    <property type="match status" value="1"/>
</dbReference>
<dbReference type="InterPro" id="IPR011727">
    <property type="entry name" value="CHP02117"/>
</dbReference>
<dbReference type="EMBL" id="PRDL01000001">
    <property type="protein sequence ID" value="MBE8718814.1"/>
    <property type="molecule type" value="Genomic_DNA"/>
</dbReference>